<gene>
    <name evidence="3" type="ORF">H9635_13515</name>
</gene>
<reference evidence="3 4" key="1">
    <citation type="submission" date="2020-08" db="EMBL/GenBank/DDBJ databases">
        <title>A Genomic Blueprint of the Chicken Gut Microbiome.</title>
        <authorList>
            <person name="Gilroy R."/>
            <person name="Ravi A."/>
            <person name="Getino M."/>
            <person name="Pursley I."/>
            <person name="Horton D.L."/>
            <person name="Alikhan N.-F."/>
            <person name="Baker D."/>
            <person name="Gharbi K."/>
            <person name="Hall N."/>
            <person name="Watson M."/>
            <person name="Adriaenssens E.M."/>
            <person name="Foster-Nyarko E."/>
            <person name="Jarju S."/>
            <person name="Secka A."/>
            <person name="Antonio M."/>
            <person name="Oren A."/>
            <person name="Chaudhuri R."/>
            <person name="La Ragione R.M."/>
            <person name="Hildebrand F."/>
            <person name="Pallen M.J."/>
        </authorList>
    </citation>
    <scope>NUCLEOTIDE SEQUENCE [LARGE SCALE GENOMIC DNA]</scope>
    <source>
        <strain evidence="3 4">A46</strain>
    </source>
</reference>
<feature type="domain" description="SLH" evidence="2">
    <location>
        <begin position="29"/>
        <end position="92"/>
    </location>
</feature>
<feature type="chain" id="PRO_5045682476" evidence="1">
    <location>
        <begin position="32"/>
        <end position="876"/>
    </location>
</feature>
<dbReference type="InterPro" id="IPR008964">
    <property type="entry name" value="Invasin/intimin_cell_adhesion"/>
</dbReference>
<accession>A0ABR8Y110</accession>
<dbReference type="InterPro" id="IPR001119">
    <property type="entry name" value="SLH_dom"/>
</dbReference>
<feature type="signal peptide" evidence="1">
    <location>
        <begin position="1"/>
        <end position="31"/>
    </location>
</feature>
<dbReference type="EMBL" id="JACSPZ010000006">
    <property type="protein sequence ID" value="MBD8037764.1"/>
    <property type="molecule type" value="Genomic_DNA"/>
</dbReference>
<organism evidence="3 4">
    <name type="scientific">Solibacillus faecavium</name>
    <dbReference type="NCBI Taxonomy" id="2762221"/>
    <lineage>
        <taxon>Bacteria</taxon>
        <taxon>Bacillati</taxon>
        <taxon>Bacillota</taxon>
        <taxon>Bacilli</taxon>
        <taxon>Bacillales</taxon>
        <taxon>Caryophanaceae</taxon>
        <taxon>Solibacillus</taxon>
    </lineage>
</organism>
<protein>
    <submittedName>
        <fullName evidence="3">S-layer homology domain-containing protein</fullName>
    </submittedName>
</protein>
<evidence type="ECO:0000313" key="4">
    <source>
        <dbReference type="Proteomes" id="UP000619101"/>
    </source>
</evidence>
<proteinExistence type="predicted"/>
<keyword evidence="1" id="KW-0732">Signal</keyword>
<comment type="caution">
    <text evidence="3">The sequence shown here is derived from an EMBL/GenBank/DDBJ whole genome shotgun (WGS) entry which is preliminary data.</text>
</comment>
<dbReference type="RefSeq" id="WP_191700837.1">
    <property type="nucleotide sequence ID" value="NZ_JACSPZ010000006.1"/>
</dbReference>
<keyword evidence="4" id="KW-1185">Reference proteome</keyword>
<evidence type="ECO:0000256" key="1">
    <source>
        <dbReference type="SAM" id="SignalP"/>
    </source>
</evidence>
<evidence type="ECO:0000259" key="2">
    <source>
        <dbReference type="PROSITE" id="PS51272"/>
    </source>
</evidence>
<name>A0ABR8Y110_9BACL</name>
<dbReference type="SUPFAM" id="SSF49373">
    <property type="entry name" value="Invasin/intimin cell-adhesion fragments"/>
    <property type="match status" value="1"/>
</dbReference>
<dbReference type="Proteomes" id="UP000619101">
    <property type="component" value="Unassembled WGS sequence"/>
</dbReference>
<sequence>MANQPKKYKKFVATAATATLVASAIVPVASAASLSDISGNTHETAINALVDAGVISGYPDGTFKPNKTLTRSDVVKLLGKYLETQGYEAAANYKTSPAFNDLKTTTNEELLKYASVVKESGVFVGSNGSLKAGDPITRENMAIVLVRMANTLHDISLEEFVATQDFNGDVKDLAQAKAEARSAISVLDYYDITNPTVANFNPKGDTTRGQFATFLHKTINAEFSGAEQGVSEVVPTKIELTEKNIQSAFGEKVTVTAKVTVAEGESAEGIPVTFTVDAEGTDTLLVPQLKEEVKTNAEGIATYTYTREHKYSTSKSLMDDVTAYPTIKPTLKANTVVYWGTSLKITDVTEGSTLANGTKKVYKITGTPGARVAVTFAENQNVTPDKAVTTAKFEGIPTQYVTSGDTATTGSAPFPYSYTTGGSAVGVAVLDVNGNANIVVTGSNATVTPVVYEATTNFRYSATKLQAKASSVTFQATQVLGLTLAAEGKQVAANFLSSNETGGRDYVATLTDGNGKPAANTVVTVRFDNTSSNNLQTLRFIKTVNGNKSIEQATSADSATFTVVTDKDGKARFTVANSVVDSYATPTVYIDNDGVAGFSKNDLQATSEIAYFTNIRNNDYQSAIQLTNTAGKAQTSFGKNEDAVFTYALVDQNGKARSYTGASIDVAFQLTNTGAQPVTVYDANNNVIATVAAGGNATVKQTLAAGARSVSIRTDAAGATSLNVIATPTNPVIPGSTTAPGYTLVPVVINGQTVWVPQTNSSTPSYEVGFNLNQVSATATFTSGAPNYVVTTSAAAGTTADTVTLTFTSAVNVNDVTVYFGPGAATVAQKQTEPNNNTVIHATIVGGLAVGQTIKVSYAGGVYTFVYQADGTFDIQ</sequence>
<dbReference type="InterPro" id="IPR013783">
    <property type="entry name" value="Ig-like_fold"/>
</dbReference>
<dbReference type="Gene3D" id="2.60.40.10">
    <property type="entry name" value="Immunoglobulins"/>
    <property type="match status" value="1"/>
</dbReference>
<dbReference type="PROSITE" id="PS51272">
    <property type="entry name" value="SLH"/>
    <property type="match status" value="1"/>
</dbReference>
<evidence type="ECO:0000313" key="3">
    <source>
        <dbReference type="EMBL" id="MBD8037764.1"/>
    </source>
</evidence>
<dbReference type="Pfam" id="PF00395">
    <property type="entry name" value="SLH"/>
    <property type="match status" value="1"/>
</dbReference>